<organism evidence="2 3">
    <name type="scientific">Pan troglodytes</name>
    <name type="common">Chimpanzee</name>
    <dbReference type="NCBI Taxonomy" id="9598"/>
    <lineage>
        <taxon>Eukaryota</taxon>
        <taxon>Metazoa</taxon>
        <taxon>Chordata</taxon>
        <taxon>Craniata</taxon>
        <taxon>Vertebrata</taxon>
        <taxon>Euteleostomi</taxon>
        <taxon>Mammalia</taxon>
        <taxon>Eutheria</taxon>
        <taxon>Euarchontoglires</taxon>
        <taxon>Primates</taxon>
        <taxon>Haplorrhini</taxon>
        <taxon>Catarrhini</taxon>
        <taxon>Hominidae</taxon>
        <taxon>Pan</taxon>
    </lineage>
</organism>
<dbReference type="AlphaFoldDB" id="A0A2I3RNG7"/>
<dbReference type="Ensembl" id="ENSPTRT00000103887.1">
    <property type="protein sequence ID" value="ENSPTRP00000065877.1"/>
    <property type="gene ID" value="ENSPTRG00000050278.1"/>
</dbReference>
<sequence length="115" mass="12437">MAKVAGLIEAHGELKVFIDQNLSPGKAVHPSIVSPLGKQLLPKTFGQSNVNVVPQVVTGTPQRPAASNTLVIGSPHTASTHFASQNQPYDSSPWSAGKYRHRLQQHLQRQIRVSV</sequence>
<dbReference type="InParanoid" id="A0A2I3RNG7"/>
<dbReference type="Bgee" id="ENSPTRG00000050278">
    <property type="expression patterns" value="Expressed in testis"/>
</dbReference>
<dbReference type="OMA" id="PWSAGKY"/>
<evidence type="ECO:0000313" key="3">
    <source>
        <dbReference type="Proteomes" id="UP000002277"/>
    </source>
</evidence>
<dbReference type="EMBL" id="AACZ04071435">
    <property type="status" value="NOT_ANNOTATED_CDS"/>
    <property type="molecule type" value="Genomic_DNA"/>
</dbReference>
<evidence type="ECO:0000256" key="1">
    <source>
        <dbReference type="SAM" id="MobiDB-lite"/>
    </source>
</evidence>
<name>A0A2I3RNG7_PANTR</name>
<reference evidence="2" key="3">
    <citation type="submission" date="2025-09" db="UniProtKB">
        <authorList>
            <consortium name="Ensembl"/>
        </authorList>
    </citation>
    <scope>IDENTIFICATION</scope>
</reference>
<accession>A0A2I3RNG7</accession>
<feature type="region of interest" description="Disordered" evidence="1">
    <location>
        <begin position="76"/>
        <end position="96"/>
    </location>
</feature>
<dbReference type="GeneTree" id="ENSGT00940000154652"/>
<keyword evidence="3" id="KW-1185">Reference proteome</keyword>
<proteinExistence type="predicted"/>
<reference evidence="2" key="2">
    <citation type="submission" date="2025-08" db="UniProtKB">
        <authorList>
            <consortium name="Ensembl"/>
        </authorList>
    </citation>
    <scope>IDENTIFICATION</scope>
</reference>
<evidence type="ECO:0000313" key="2">
    <source>
        <dbReference type="Ensembl" id="ENSPTRP00000065877.1"/>
    </source>
</evidence>
<dbReference type="Proteomes" id="UP000002277">
    <property type="component" value="Chromosome 1"/>
</dbReference>
<feature type="compositionally biased region" description="Polar residues" evidence="1">
    <location>
        <begin position="76"/>
        <end position="94"/>
    </location>
</feature>
<protein>
    <submittedName>
        <fullName evidence="2">Uncharacterized protein</fullName>
    </submittedName>
</protein>
<reference evidence="2 3" key="1">
    <citation type="journal article" date="2005" name="Nature">
        <title>Initial sequence of the chimpanzee genome and comparison with the human genome.</title>
        <authorList>
            <consortium name="Chimpanzee sequencing and analysis consortium"/>
        </authorList>
    </citation>
    <scope>NUCLEOTIDE SEQUENCE [LARGE SCALE GENOMIC DNA]</scope>
</reference>